<evidence type="ECO:0000256" key="5">
    <source>
        <dbReference type="ARBA" id="ARBA00023242"/>
    </source>
</evidence>
<accession>A0A9R0KAL4</accession>
<reference evidence="8" key="2">
    <citation type="submission" date="2025-08" db="UniProtKB">
        <authorList>
            <consortium name="RefSeq"/>
        </authorList>
    </citation>
    <scope>IDENTIFICATION</scope>
    <source>
        <tissue evidence="8">Leaf</tissue>
    </source>
</reference>
<evidence type="ECO:0000256" key="1">
    <source>
        <dbReference type="ARBA" id="ARBA00004123"/>
    </source>
</evidence>
<comment type="subcellular location">
    <subcellularLocation>
        <location evidence="1">Nucleus</location>
    </subcellularLocation>
</comment>
<keyword evidence="5" id="KW-0539">Nucleus</keyword>
<keyword evidence="4" id="KW-0804">Transcription</keyword>
<protein>
    <submittedName>
        <fullName evidence="8">NAC domain-containing protein 2</fullName>
    </submittedName>
</protein>
<dbReference type="Gene3D" id="2.170.150.80">
    <property type="entry name" value="NAC domain"/>
    <property type="match status" value="1"/>
</dbReference>
<dbReference type="KEGG" id="soe:110802653"/>
<evidence type="ECO:0000313" key="8">
    <source>
        <dbReference type="RefSeq" id="XP_021863783.1"/>
    </source>
</evidence>
<dbReference type="AlphaFoldDB" id="A0A9R0KAL4"/>
<dbReference type="OrthoDB" id="1921961at2759"/>
<dbReference type="FunFam" id="2.170.150.80:FF:000004">
    <property type="entry name" value="NAC transcription factor"/>
    <property type="match status" value="1"/>
</dbReference>
<name>A0A9R0KAL4_SPIOL</name>
<keyword evidence="7" id="KW-1185">Reference proteome</keyword>
<dbReference type="InterPro" id="IPR036093">
    <property type="entry name" value="NAC_dom_sf"/>
</dbReference>
<organism evidence="7 8">
    <name type="scientific">Spinacia oleracea</name>
    <name type="common">Spinach</name>
    <dbReference type="NCBI Taxonomy" id="3562"/>
    <lineage>
        <taxon>Eukaryota</taxon>
        <taxon>Viridiplantae</taxon>
        <taxon>Streptophyta</taxon>
        <taxon>Embryophyta</taxon>
        <taxon>Tracheophyta</taxon>
        <taxon>Spermatophyta</taxon>
        <taxon>Magnoliopsida</taxon>
        <taxon>eudicotyledons</taxon>
        <taxon>Gunneridae</taxon>
        <taxon>Pentapetalae</taxon>
        <taxon>Caryophyllales</taxon>
        <taxon>Chenopodiaceae</taxon>
        <taxon>Chenopodioideae</taxon>
        <taxon>Anserineae</taxon>
        <taxon>Spinacia</taxon>
    </lineage>
</organism>
<dbReference type="GO" id="GO:0043565">
    <property type="term" value="F:sequence-specific DNA binding"/>
    <property type="evidence" value="ECO:0007669"/>
    <property type="project" value="UniProtKB-ARBA"/>
</dbReference>
<evidence type="ECO:0000259" key="6">
    <source>
        <dbReference type="PROSITE" id="PS51005"/>
    </source>
</evidence>
<feature type="domain" description="NAC" evidence="6">
    <location>
        <begin position="8"/>
        <end position="158"/>
    </location>
</feature>
<dbReference type="PANTHER" id="PTHR31719:SF94">
    <property type="entry name" value="PROTEIN ATAF2"/>
    <property type="match status" value="1"/>
</dbReference>
<dbReference type="RefSeq" id="XP_021863783.1">
    <property type="nucleotide sequence ID" value="XM_022008091.2"/>
</dbReference>
<dbReference type="PANTHER" id="PTHR31719">
    <property type="entry name" value="NAC TRANSCRIPTION FACTOR 56"/>
    <property type="match status" value="1"/>
</dbReference>
<sequence>MMSDELVLPPGFRFHPTDEELVVHYLCRKCASQRISVPIIAEIDLYKFDPWQLPGMALYGEKEWYFFSPRDRKYPNGSRPNRAAGTGYWKATGADKPIGKPKTLGIKKALVFYAGKAPKGVKTNWIMHEYRLANVDRSAGKRTNLRLDDWVLCRIYNKKGVIEKDFIDQKPKPMSMPTSITQYPEFEDQKPVISTLGQTGPMGYNMTTTSPIPQPKNDLMHFDTSDSVPRCHTDTSGSNHVASPEFMCDKEVQSDPKWNELEKNLDFPSFNYMEPFPDDPFTSTAQFHNDQMGNYQDIFMLLR</sequence>
<dbReference type="PROSITE" id="PS51005">
    <property type="entry name" value="NAC"/>
    <property type="match status" value="1"/>
</dbReference>
<dbReference type="Proteomes" id="UP000813463">
    <property type="component" value="Chromosome 4"/>
</dbReference>
<evidence type="ECO:0000256" key="4">
    <source>
        <dbReference type="ARBA" id="ARBA00023163"/>
    </source>
</evidence>
<dbReference type="Pfam" id="PF02365">
    <property type="entry name" value="NAM"/>
    <property type="match status" value="1"/>
</dbReference>
<keyword evidence="2" id="KW-0805">Transcription regulation</keyword>
<keyword evidence="3" id="KW-0238">DNA-binding</keyword>
<gene>
    <name evidence="8" type="primary">LOC110802653</name>
</gene>
<dbReference type="GO" id="GO:0005634">
    <property type="term" value="C:nucleus"/>
    <property type="evidence" value="ECO:0007669"/>
    <property type="project" value="UniProtKB-SubCell"/>
</dbReference>
<evidence type="ECO:0000256" key="2">
    <source>
        <dbReference type="ARBA" id="ARBA00023015"/>
    </source>
</evidence>
<dbReference type="InterPro" id="IPR003441">
    <property type="entry name" value="NAC-dom"/>
</dbReference>
<dbReference type="GeneID" id="110802653"/>
<reference evidence="7" key="1">
    <citation type="journal article" date="2021" name="Nat. Commun.">
        <title>Genomic analyses provide insights into spinach domestication and the genetic basis of agronomic traits.</title>
        <authorList>
            <person name="Cai X."/>
            <person name="Sun X."/>
            <person name="Xu C."/>
            <person name="Sun H."/>
            <person name="Wang X."/>
            <person name="Ge C."/>
            <person name="Zhang Z."/>
            <person name="Wang Q."/>
            <person name="Fei Z."/>
            <person name="Jiao C."/>
            <person name="Wang Q."/>
        </authorList>
    </citation>
    <scope>NUCLEOTIDE SEQUENCE [LARGE SCALE GENOMIC DNA]</scope>
    <source>
        <strain evidence="7">cv. Varoflay</strain>
    </source>
</reference>
<evidence type="ECO:0000256" key="3">
    <source>
        <dbReference type="ARBA" id="ARBA00023125"/>
    </source>
</evidence>
<dbReference type="GO" id="GO:0006355">
    <property type="term" value="P:regulation of DNA-templated transcription"/>
    <property type="evidence" value="ECO:0007669"/>
    <property type="project" value="InterPro"/>
</dbReference>
<dbReference type="SUPFAM" id="SSF101941">
    <property type="entry name" value="NAC domain"/>
    <property type="match status" value="1"/>
</dbReference>
<evidence type="ECO:0000313" key="7">
    <source>
        <dbReference type="Proteomes" id="UP000813463"/>
    </source>
</evidence>
<proteinExistence type="predicted"/>